<gene>
    <name evidence="1" type="ORF">SVIM_LOCUS292486</name>
</gene>
<protein>
    <submittedName>
        <fullName evidence="1">Uncharacterized protein</fullName>
    </submittedName>
</protein>
<dbReference type="EMBL" id="CAADRP010001641">
    <property type="protein sequence ID" value="VFU46200.1"/>
    <property type="molecule type" value="Genomic_DNA"/>
</dbReference>
<organism evidence="1">
    <name type="scientific">Salix viminalis</name>
    <name type="common">Common osier</name>
    <name type="synonym">Basket willow</name>
    <dbReference type="NCBI Taxonomy" id="40686"/>
    <lineage>
        <taxon>Eukaryota</taxon>
        <taxon>Viridiplantae</taxon>
        <taxon>Streptophyta</taxon>
        <taxon>Embryophyta</taxon>
        <taxon>Tracheophyta</taxon>
        <taxon>Spermatophyta</taxon>
        <taxon>Magnoliopsida</taxon>
        <taxon>eudicotyledons</taxon>
        <taxon>Gunneridae</taxon>
        <taxon>Pentapetalae</taxon>
        <taxon>rosids</taxon>
        <taxon>fabids</taxon>
        <taxon>Malpighiales</taxon>
        <taxon>Salicaceae</taxon>
        <taxon>Saliceae</taxon>
        <taxon>Salix</taxon>
    </lineage>
</organism>
<dbReference type="AlphaFoldDB" id="A0A6N2M8X9"/>
<accession>A0A6N2M8X9</accession>
<sequence length="93" mass="10920">MMPLHIVGLMLGLETSRIKDLLEILEKLLRMRSIMLLKQHYLLDNECFSCRRRQEDWCHMLAILVSSAKCCPRPYTILAECLKLTGLEYKKPL</sequence>
<proteinExistence type="predicted"/>
<reference evidence="1" key="1">
    <citation type="submission" date="2019-03" db="EMBL/GenBank/DDBJ databases">
        <authorList>
            <person name="Mank J."/>
            <person name="Almeida P."/>
        </authorList>
    </citation>
    <scope>NUCLEOTIDE SEQUENCE</scope>
    <source>
        <strain evidence="1">78183</strain>
    </source>
</reference>
<evidence type="ECO:0000313" key="1">
    <source>
        <dbReference type="EMBL" id="VFU46200.1"/>
    </source>
</evidence>
<name>A0A6N2M8X9_SALVM</name>